<protein>
    <submittedName>
        <fullName evidence="1">Uncharacterized protein</fullName>
    </submittedName>
</protein>
<evidence type="ECO:0000313" key="1">
    <source>
        <dbReference type="EMBL" id="QQP33210.1"/>
    </source>
</evidence>
<gene>
    <name evidence="1" type="ORF">FKW44_024502</name>
</gene>
<organism evidence="1 2">
    <name type="scientific">Caligus rogercresseyi</name>
    <name type="common">Sea louse</name>
    <dbReference type="NCBI Taxonomy" id="217165"/>
    <lineage>
        <taxon>Eukaryota</taxon>
        <taxon>Metazoa</taxon>
        <taxon>Ecdysozoa</taxon>
        <taxon>Arthropoda</taxon>
        <taxon>Crustacea</taxon>
        <taxon>Multicrustacea</taxon>
        <taxon>Hexanauplia</taxon>
        <taxon>Copepoda</taxon>
        <taxon>Siphonostomatoida</taxon>
        <taxon>Caligidae</taxon>
        <taxon>Caligus</taxon>
    </lineage>
</organism>
<feature type="non-terminal residue" evidence="1">
    <location>
        <position position="1"/>
    </location>
</feature>
<dbReference type="AlphaFoldDB" id="A0A7T8GMY2"/>
<keyword evidence="2" id="KW-1185">Reference proteome</keyword>
<name>A0A7T8GMY2_CALRO</name>
<evidence type="ECO:0000313" key="2">
    <source>
        <dbReference type="Proteomes" id="UP000595437"/>
    </source>
</evidence>
<dbReference type="EMBL" id="CP045908">
    <property type="protein sequence ID" value="QQP33210.1"/>
    <property type="molecule type" value="Genomic_DNA"/>
</dbReference>
<dbReference type="Proteomes" id="UP000595437">
    <property type="component" value="Chromosome 19"/>
</dbReference>
<proteinExistence type="predicted"/>
<reference evidence="2" key="1">
    <citation type="submission" date="2021-01" db="EMBL/GenBank/DDBJ databases">
        <title>Caligus Genome Assembly.</title>
        <authorList>
            <person name="Gallardo-Escarate C."/>
        </authorList>
    </citation>
    <scope>NUCLEOTIDE SEQUENCE [LARGE SCALE GENOMIC DNA]</scope>
</reference>
<accession>A0A7T8GMY2</accession>
<sequence length="90" mass="10122">MERDRRVHKTPTEISKQLNVERSTIFRLEKKLDINQGVEGKSGSGGKYKLEPQLICDVIQRAPTTSMRAHAKDHGVYESTVRRAVKVCGG</sequence>